<dbReference type="AlphaFoldDB" id="A0A0F3IWH7"/>
<evidence type="ECO:0000259" key="2">
    <source>
        <dbReference type="Pfam" id="PF07331"/>
    </source>
</evidence>
<accession>A0A0F3IWH7</accession>
<dbReference type="EMBL" id="LAJY01000010">
    <property type="protein sequence ID" value="KJV11080.1"/>
    <property type="molecule type" value="Genomic_DNA"/>
</dbReference>
<name>A0A0F3IWH7_9PROT</name>
<dbReference type="RefSeq" id="WP_045774172.1">
    <property type="nucleotide sequence ID" value="NZ_LAJY01000010.1"/>
</dbReference>
<comment type="caution">
    <text evidence="3">The sequence shown here is derived from an EMBL/GenBank/DDBJ whole genome shotgun (WGS) entry which is preliminary data.</text>
</comment>
<proteinExistence type="predicted"/>
<dbReference type="InterPro" id="IPR009936">
    <property type="entry name" value="DUF1468"/>
</dbReference>
<keyword evidence="1" id="KW-0812">Transmembrane</keyword>
<keyword evidence="4" id="KW-1185">Reference proteome</keyword>
<feature type="transmembrane region" description="Helical" evidence="1">
    <location>
        <begin position="123"/>
        <end position="144"/>
    </location>
</feature>
<feature type="transmembrane region" description="Helical" evidence="1">
    <location>
        <begin position="98"/>
        <end position="116"/>
    </location>
</feature>
<sequence>MAVSIRHPKDFISGLIFIGLGLGFILIAQDYKMGTATRMGPAYFPTILASVLTLIGLGVTLRALFRDGDPVTGFAWKQLLLVLVGTVVFGLLVRNAGLIAALLAYVGITATASVYFHWKSTVLLAAGLTVFCVIIFIKALGLPIPMIGPWFGA</sequence>
<gene>
    <name evidence="3" type="ORF">VZ95_00665</name>
</gene>
<feature type="transmembrane region" description="Helical" evidence="1">
    <location>
        <begin position="43"/>
        <end position="65"/>
    </location>
</feature>
<evidence type="ECO:0000313" key="4">
    <source>
        <dbReference type="Proteomes" id="UP000033774"/>
    </source>
</evidence>
<feature type="transmembrane region" description="Helical" evidence="1">
    <location>
        <begin position="12"/>
        <end position="31"/>
    </location>
</feature>
<protein>
    <submittedName>
        <fullName evidence="3">Small permease of tripartite tricarboxylate transporter</fullName>
    </submittedName>
</protein>
<evidence type="ECO:0000256" key="1">
    <source>
        <dbReference type="SAM" id="Phobius"/>
    </source>
</evidence>
<dbReference type="Proteomes" id="UP000033774">
    <property type="component" value="Unassembled WGS sequence"/>
</dbReference>
<reference evidence="3 4" key="1">
    <citation type="submission" date="2015-03" db="EMBL/GenBank/DDBJ databases">
        <title>Draft genome sequence of Elstera litoralis.</title>
        <authorList>
            <person name="Rahalkar M.C."/>
            <person name="Dhakephalkar P.K."/>
            <person name="Pore S.D."/>
            <person name="Arora P."/>
            <person name="Kapse N.G."/>
            <person name="Pandit P.S."/>
        </authorList>
    </citation>
    <scope>NUCLEOTIDE SEQUENCE [LARGE SCALE GENOMIC DNA]</scope>
    <source>
        <strain evidence="3 4">Dia-1</strain>
    </source>
</reference>
<keyword evidence="1" id="KW-0472">Membrane</keyword>
<organism evidence="3 4">
    <name type="scientific">Elstera litoralis</name>
    <dbReference type="NCBI Taxonomy" id="552518"/>
    <lineage>
        <taxon>Bacteria</taxon>
        <taxon>Pseudomonadati</taxon>
        <taxon>Pseudomonadota</taxon>
        <taxon>Alphaproteobacteria</taxon>
        <taxon>Rhodospirillales</taxon>
        <taxon>Rhodospirillaceae</taxon>
        <taxon>Elstera</taxon>
    </lineage>
</organism>
<feature type="domain" description="DUF1468" evidence="2">
    <location>
        <begin position="12"/>
        <end position="145"/>
    </location>
</feature>
<feature type="transmembrane region" description="Helical" evidence="1">
    <location>
        <begin position="74"/>
        <end position="92"/>
    </location>
</feature>
<keyword evidence="1" id="KW-1133">Transmembrane helix</keyword>
<dbReference type="OrthoDB" id="5186924at2"/>
<dbReference type="Pfam" id="PF07331">
    <property type="entry name" value="TctB"/>
    <property type="match status" value="1"/>
</dbReference>
<evidence type="ECO:0000313" key="3">
    <source>
        <dbReference type="EMBL" id="KJV11080.1"/>
    </source>
</evidence>